<comment type="caution">
    <text evidence="2">The sequence shown here is derived from an EMBL/GenBank/DDBJ whole genome shotgun (WGS) entry which is preliminary data.</text>
</comment>
<keyword evidence="3" id="KW-1185">Reference proteome</keyword>
<dbReference type="Gene3D" id="3.30.1460.30">
    <property type="entry name" value="YgaC/TfoX-N like chaperone"/>
    <property type="match status" value="1"/>
</dbReference>
<evidence type="ECO:0000259" key="1">
    <source>
        <dbReference type="Pfam" id="PF04993"/>
    </source>
</evidence>
<proteinExistence type="predicted"/>
<dbReference type="PANTHER" id="PTHR36121">
    <property type="entry name" value="PROTEIN SXY"/>
    <property type="match status" value="1"/>
</dbReference>
<dbReference type="Proteomes" id="UP000609531">
    <property type="component" value="Unassembled WGS sequence"/>
</dbReference>
<dbReference type="RefSeq" id="WP_198883834.1">
    <property type="nucleotide sequence ID" value="NZ_JAEKJA010000021.1"/>
</dbReference>
<dbReference type="InterPro" id="IPR047525">
    <property type="entry name" value="TfoX-like"/>
</dbReference>
<dbReference type="AlphaFoldDB" id="A0A934IK27"/>
<dbReference type="InterPro" id="IPR007076">
    <property type="entry name" value="TfoX_N"/>
</dbReference>
<sequence>MTEADVRELFAPVTPVTVRRMFGGLGVYGEAGIFALVAHGELFMKVDGETRDAFEAAGSTPFVYDGSGKTVTMPYMRLPAEAFDDEERLVAFTRLALAAAARAPARPRRSARGAR</sequence>
<dbReference type="Pfam" id="PF04993">
    <property type="entry name" value="TfoX_N"/>
    <property type="match status" value="1"/>
</dbReference>
<name>A0A934IK27_9HYPH</name>
<reference evidence="2" key="1">
    <citation type="submission" date="2020-12" db="EMBL/GenBank/DDBJ databases">
        <title>Bacterial taxonomy.</title>
        <authorList>
            <person name="Pan X."/>
        </authorList>
    </citation>
    <scope>NUCLEOTIDE SEQUENCE</scope>
    <source>
        <strain evidence="2">B2012</strain>
    </source>
</reference>
<dbReference type="SUPFAM" id="SSF159894">
    <property type="entry name" value="YgaC/TfoX-N like"/>
    <property type="match status" value="1"/>
</dbReference>
<accession>A0A934IK27</accession>
<evidence type="ECO:0000313" key="3">
    <source>
        <dbReference type="Proteomes" id="UP000609531"/>
    </source>
</evidence>
<gene>
    <name evidence="2" type="ORF">JCR33_19685</name>
</gene>
<organism evidence="2 3">
    <name type="scientific">Acuticoccus mangrovi</name>
    <dbReference type="NCBI Taxonomy" id="2796142"/>
    <lineage>
        <taxon>Bacteria</taxon>
        <taxon>Pseudomonadati</taxon>
        <taxon>Pseudomonadota</taxon>
        <taxon>Alphaproteobacteria</taxon>
        <taxon>Hyphomicrobiales</taxon>
        <taxon>Amorphaceae</taxon>
        <taxon>Acuticoccus</taxon>
    </lineage>
</organism>
<dbReference type="EMBL" id="JAEKJA010000021">
    <property type="protein sequence ID" value="MBJ3777933.1"/>
    <property type="molecule type" value="Genomic_DNA"/>
</dbReference>
<protein>
    <submittedName>
        <fullName evidence="2">TfoX/Sxy family protein</fullName>
    </submittedName>
</protein>
<evidence type="ECO:0000313" key="2">
    <source>
        <dbReference type="EMBL" id="MBJ3777933.1"/>
    </source>
</evidence>
<dbReference type="PANTHER" id="PTHR36121:SF1">
    <property type="entry name" value="PROTEIN SXY"/>
    <property type="match status" value="1"/>
</dbReference>
<feature type="domain" description="TfoX N-terminal" evidence="1">
    <location>
        <begin position="8"/>
        <end position="100"/>
    </location>
</feature>